<proteinExistence type="inferred from homology"/>
<comment type="caution">
    <text evidence="13">The sequence shown here is derived from an EMBL/GenBank/DDBJ whole genome shotgun (WGS) entry which is preliminary data.</text>
</comment>
<comment type="catalytic activity">
    <reaction evidence="1">
        <text>2 a mycocerosyl-[mycocerosic acid synthase] + a phthiocerol = a dimycocerosyl phthiocerol + 2 holo-[mycocerosic acid synthase].</text>
        <dbReference type="EC" id="2.3.1.282"/>
    </reaction>
</comment>
<dbReference type="InterPro" id="IPR023213">
    <property type="entry name" value="CAT-like_dom_sf"/>
</dbReference>
<evidence type="ECO:0000259" key="12">
    <source>
        <dbReference type="Pfam" id="PF16911"/>
    </source>
</evidence>
<dbReference type="Pfam" id="PF16911">
    <property type="entry name" value="PapA_C"/>
    <property type="match status" value="1"/>
</dbReference>
<feature type="domain" description="Phthiocerol/phthiodiolone dimycocerosyl transferase C-terminal" evidence="12">
    <location>
        <begin position="199"/>
        <end position="377"/>
    </location>
</feature>
<gene>
    <name evidence="13" type="ORF">ACFQGD_12795</name>
</gene>
<comment type="catalytic activity">
    <reaction evidence="3">
        <text>2 a mycocerosyl-[mycocerosic acid synthase] + a phthiodiolone = a dimycocerosyl phthiodiolone + 2 holo-[mycocerosic acid synthase].</text>
        <dbReference type="EC" id="2.3.1.282"/>
    </reaction>
</comment>
<dbReference type="Proteomes" id="UP001596337">
    <property type="component" value="Unassembled WGS sequence"/>
</dbReference>
<dbReference type="Gene3D" id="3.30.559.30">
    <property type="entry name" value="Nonribosomal peptide synthetase, condensation domain"/>
    <property type="match status" value="1"/>
</dbReference>
<organism evidence="13 14">
    <name type="scientific">Haloechinothrix salitolerans</name>
    <dbReference type="NCBI Taxonomy" id="926830"/>
    <lineage>
        <taxon>Bacteria</taxon>
        <taxon>Bacillati</taxon>
        <taxon>Actinomycetota</taxon>
        <taxon>Actinomycetes</taxon>
        <taxon>Pseudonocardiales</taxon>
        <taxon>Pseudonocardiaceae</taxon>
        <taxon>Haloechinothrix</taxon>
    </lineage>
</organism>
<comment type="similarity">
    <text evidence="4">Belongs to the acyltransferase PapA5 family.</text>
</comment>
<comment type="catalytic activity">
    <reaction evidence="2">
        <text>2 a mycocerosyl-[mycocerosic acid synthase] + a phenolphthiocerol = a dimycocerosyl phenolphthiocerol + 2 holo-[mycocerosic acid synthase].</text>
        <dbReference type="EC" id="2.3.1.282"/>
    </reaction>
</comment>
<protein>
    <recommendedName>
        <fullName evidence="6">Phthiocerol/phthiodiolone dimycocerosyl transferase</fullName>
        <ecNumber evidence="5">2.3.1.282</ecNumber>
    </recommendedName>
    <alternativeName>
        <fullName evidence="11">Acyltransferase PapA5</fullName>
    </alternativeName>
    <alternativeName>
        <fullName evidence="9">Phthiocerol/phthiodiolone O-acyltransferase</fullName>
    </alternativeName>
    <alternativeName>
        <fullName evidence="10">Polyketide synthase-associated protein A5</fullName>
    </alternativeName>
</protein>
<keyword evidence="14" id="KW-1185">Reference proteome</keyword>
<keyword evidence="7" id="KW-0808">Transferase</keyword>
<evidence type="ECO:0000256" key="6">
    <source>
        <dbReference type="ARBA" id="ARBA00013449"/>
    </source>
</evidence>
<dbReference type="EC" id="2.3.1.282" evidence="5"/>
<evidence type="ECO:0000256" key="7">
    <source>
        <dbReference type="ARBA" id="ARBA00022679"/>
    </source>
</evidence>
<keyword evidence="8" id="KW-0012">Acyltransferase</keyword>
<evidence type="ECO:0000256" key="1">
    <source>
        <dbReference type="ARBA" id="ARBA00000026"/>
    </source>
</evidence>
<evidence type="ECO:0000313" key="13">
    <source>
        <dbReference type="EMBL" id="MFC6868021.1"/>
    </source>
</evidence>
<dbReference type="Gene3D" id="3.30.559.10">
    <property type="entry name" value="Chloramphenicol acetyltransferase-like domain"/>
    <property type="match status" value="1"/>
</dbReference>
<evidence type="ECO:0000313" key="14">
    <source>
        <dbReference type="Proteomes" id="UP001596337"/>
    </source>
</evidence>
<dbReference type="InterPro" id="IPR031641">
    <property type="entry name" value="PapA_C"/>
</dbReference>
<evidence type="ECO:0000256" key="4">
    <source>
        <dbReference type="ARBA" id="ARBA00006558"/>
    </source>
</evidence>
<evidence type="ECO:0000256" key="8">
    <source>
        <dbReference type="ARBA" id="ARBA00023315"/>
    </source>
</evidence>
<dbReference type="SUPFAM" id="SSF52777">
    <property type="entry name" value="CoA-dependent acyltransferases"/>
    <property type="match status" value="2"/>
</dbReference>
<evidence type="ECO:0000256" key="5">
    <source>
        <dbReference type="ARBA" id="ARBA00012866"/>
    </source>
</evidence>
<name>A0ABW2BY69_9PSEU</name>
<reference evidence="14" key="1">
    <citation type="journal article" date="2019" name="Int. J. Syst. Evol. Microbiol.">
        <title>The Global Catalogue of Microorganisms (GCM) 10K type strain sequencing project: providing services to taxonomists for standard genome sequencing and annotation.</title>
        <authorList>
            <consortium name="The Broad Institute Genomics Platform"/>
            <consortium name="The Broad Institute Genome Sequencing Center for Infectious Disease"/>
            <person name="Wu L."/>
            <person name="Ma J."/>
        </authorList>
    </citation>
    <scope>NUCLEOTIDE SEQUENCE [LARGE SCALE GENOMIC DNA]</scope>
    <source>
        <strain evidence="14">KCTC 32255</strain>
    </source>
</reference>
<sequence length="407" mass="45097">MASMIRPLDVFEAPILSGVPAFTVKYSGHIPEDVLRAAFRELCDCHPILKAAVEIDNSKYQFSINTDHYPQVLSFREDDDEGFRAALGMWQNEDAVAQLLVQMGDTGGAVTLRATHAIADGAAIFAILDHYFRLCSCFAGHDTEEINRTRGRIPQPPSAMFDERWFGRVVSDSNFDYEVDPMKLKEFNPQASGVPTVHRTLKLDAKVTARLIGVAKRRNITPNSLLSGVIASTELVEASRSESEFVEIVSAVNLRNRVHPPVRSTETTNFIGTHSIYLDKSINRDPFFIGATLRSDLSRAISDQRIELWPPQGTWPPAERPSQKGVQIRMSNAGLAPKFVSPPNVSIDDLEARTGDLGSSAISALYGVITYADKLTIYARYPVAQRREDQADVVIDRILQTIYAACT</sequence>
<evidence type="ECO:0000256" key="2">
    <source>
        <dbReference type="ARBA" id="ARBA00000625"/>
    </source>
</evidence>
<evidence type="ECO:0000256" key="3">
    <source>
        <dbReference type="ARBA" id="ARBA00001907"/>
    </source>
</evidence>
<dbReference type="RefSeq" id="WP_345393126.1">
    <property type="nucleotide sequence ID" value="NZ_BAABLA010000017.1"/>
</dbReference>
<accession>A0ABW2BY69</accession>
<evidence type="ECO:0000256" key="9">
    <source>
        <dbReference type="ARBA" id="ARBA00030465"/>
    </source>
</evidence>
<evidence type="ECO:0000256" key="10">
    <source>
        <dbReference type="ARBA" id="ARBA00032317"/>
    </source>
</evidence>
<dbReference type="EMBL" id="JBHSXX010000001">
    <property type="protein sequence ID" value="MFC6868021.1"/>
    <property type="molecule type" value="Genomic_DNA"/>
</dbReference>
<evidence type="ECO:0000256" key="11">
    <source>
        <dbReference type="ARBA" id="ARBA00033407"/>
    </source>
</evidence>